<dbReference type="RefSeq" id="WP_169067096.1">
    <property type="nucleotide sequence ID" value="NZ_SPMY01000037.1"/>
</dbReference>
<proteinExistence type="predicted"/>
<accession>A0ABX1TZJ6</accession>
<sequence length="453" mass="49998">MTTRLQQSLRDRLGELHEQEELWSAFAKAWAVECETGVPADAAALLEDCLGQGAFDVLGNILGLAPKLGKLAGGRAGTPEALQQVAIGICLVACERRVQEKFAAEGIGPGGEAGAGAADEMLIAASEQLAAAVIAAAWCENGVRIRFDEQTRTAEAINVLHDVPPLELDFQGARECVKAELQAIVKTPLDDLGKVDRRTLLQDVKARGVVSDDALLSQLTRYARKNDSRLMFGLNAASAHPLDEEALRKEFATYFGVPTFRYGEAIGDRLDEPGRQAWKRANLQADLMDYLLPLFERLSGPKAQARSGLQDMRFRVALSLAGEQREYVDEVASDLVEELGRDAVFYYPNFEAQLARPNADLLLQKIYHEQADLVVVFLGRDYQAKEWCGGVEWRVVRELIKKRQDDRIMPFRFDDEPVDGLFSIDLAADCRKHPPAKAAALIIARLEEMPPRA</sequence>
<dbReference type="Proteomes" id="UP000749010">
    <property type="component" value="Unassembled WGS sequence"/>
</dbReference>
<dbReference type="InterPro" id="IPR035897">
    <property type="entry name" value="Toll_tir_struct_dom_sf"/>
</dbReference>
<dbReference type="EMBL" id="SPMY01000037">
    <property type="protein sequence ID" value="NMQ28643.1"/>
    <property type="molecule type" value="Genomic_DNA"/>
</dbReference>
<protein>
    <submittedName>
        <fullName evidence="2">TIR domain-containing protein</fullName>
    </submittedName>
</protein>
<feature type="domain" description="TIR" evidence="1">
    <location>
        <begin position="316"/>
        <end position="429"/>
    </location>
</feature>
<organism evidence="2 3">
    <name type="scientific">Candidatus Accumulibacter phosphatis</name>
    <dbReference type="NCBI Taxonomy" id="327160"/>
    <lineage>
        <taxon>Bacteria</taxon>
        <taxon>Pseudomonadati</taxon>
        <taxon>Pseudomonadota</taxon>
        <taxon>Betaproteobacteria</taxon>
        <taxon>Candidatus Accumulibacter</taxon>
    </lineage>
</organism>
<evidence type="ECO:0000313" key="3">
    <source>
        <dbReference type="Proteomes" id="UP000749010"/>
    </source>
</evidence>
<comment type="caution">
    <text evidence="2">The sequence shown here is derived from an EMBL/GenBank/DDBJ whole genome shotgun (WGS) entry which is preliminary data.</text>
</comment>
<evidence type="ECO:0000259" key="1">
    <source>
        <dbReference type="Pfam" id="PF13676"/>
    </source>
</evidence>
<dbReference type="Pfam" id="PF13676">
    <property type="entry name" value="TIR_2"/>
    <property type="match status" value="1"/>
</dbReference>
<reference evidence="2 3" key="1">
    <citation type="submission" date="2019-03" db="EMBL/GenBank/DDBJ databases">
        <title>Metabolic reconstructions from genomes of highly enriched 'Candidatus Accumulibacter' and 'Candidatus Competibacter' bioreactor populations.</title>
        <authorList>
            <person name="Annavajhala M.K."/>
            <person name="Welles L."/>
            <person name="Abbas B."/>
            <person name="Sorokin D."/>
            <person name="Park H."/>
            <person name="Van Loosdrecht M."/>
            <person name="Chandran K."/>
        </authorList>
    </citation>
    <scope>NUCLEOTIDE SEQUENCE [LARGE SCALE GENOMIC DNA]</scope>
    <source>
        <strain evidence="2 3">SBR_S</strain>
    </source>
</reference>
<keyword evidence="3" id="KW-1185">Reference proteome</keyword>
<dbReference type="SUPFAM" id="SSF52200">
    <property type="entry name" value="Toll/Interleukin receptor TIR domain"/>
    <property type="match status" value="1"/>
</dbReference>
<dbReference type="InterPro" id="IPR000157">
    <property type="entry name" value="TIR_dom"/>
</dbReference>
<evidence type="ECO:0000313" key="2">
    <source>
        <dbReference type="EMBL" id="NMQ28643.1"/>
    </source>
</evidence>
<name>A0ABX1TZJ6_9PROT</name>
<gene>
    <name evidence="2" type="ORF">E4Q23_13295</name>
</gene>